<dbReference type="InterPro" id="IPR045701">
    <property type="entry name" value="DUF6059"/>
</dbReference>
<dbReference type="RefSeq" id="WP_354643024.1">
    <property type="nucleotide sequence ID" value="NZ_CP159872.1"/>
</dbReference>
<organism evidence="2">
    <name type="scientific">Kitasatospora camelliae</name>
    <dbReference type="NCBI Taxonomy" id="3156397"/>
    <lineage>
        <taxon>Bacteria</taxon>
        <taxon>Bacillati</taxon>
        <taxon>Actinomycetota</taxon>
        <taxon>Actinomycetes</taxon>
        <taxon>Kitasatosporales</taxon>
        <taxon>Streptomycetaceae</taxon>
        <taxon>Kitasatospora</taxon>
    </lineage>
</organism>
<proteinExistence type="predicted"/>
<feature type="region of interest" description="Disordered" evidence="1">
    <location>
        <begin position="17"/>
        <end position="42"/>
    </location>
</feature>
<name>A0AAU8K0D6_9ACTN</name>
<evidence type="ECO:0000313" key="2">
    <source>
        <dbReference type="EMBL" id="XCM82098.1"/>
    </source>
</evidence>
<reference evidence="2" key="1">
    <citation type="submission" date="2024-06" db="EMBL/GenBank/DDBJ databases">
        <title>The genome sequences of Kitasatospora sp. strain HUAS MG31.</title>
        <authorList>
            <person name="Mo P."/>
        </authorList>
    </citation>
    <scope>NUCLEOTIDE SEQUENCE</scope>
    <source>
        <strain evidence="2">HUAS MG31</strain>
    </source>
</reference>
<dbReference type="EMBL" id="CP159872">
    <property type="protein sequence ID" value="XCM82098.1"/>
    <property type="molecule type" value="Genomic_DNA"/>
</dbReference>
<feature type="compositionally biased region" description="Pro residues" evidence="1">
    <location>
        <begin position="17"/>
        <end position="30"/>
    </location>
</feature>
<gene>
    <name evidence="2" type="ORF">ABWK59_25930</name>
</gene>
<evidence type="ECO:0000256" key="1">
    <source>
        <dbReference type="SAM" id="MobiDB-lite"/>
    </source>
</evidence>
<protein>
    <submittedName>
        <fullName evidence="2">DUF6059 family protein</fullName>
    </submittedName>
</protein>
<dbReference type="KEGG" id="kcm:ABWK59_25930"/>
<accession>A0AAU8K0D6</accession>
<dbReference type="Pfam" id="PF19534">
    <property type="entry name" value="DUF6059"/>
    <property type="match status" value="1"/>
</dbReference>
<dbReference type="AlphaFoldDB" id="A0AAU8K0D6"/>
<sequence>MGRAVIEAGLIWVWVPPPPDPEPTHGPPPLHPERLRPDLPLTPTERHLAHQLRDLAGYL</sequence>